<protein>
    <submittedName>
        <fullName evidence="2">Uncharacterized protein</fullName>
    </submittedName>
</protein>
<sequence>MSTPCSGYKGKVSVRRRGWALLPTELLQYIATLSIHTLNSRRDYGSAYSHHWLERAIYFVVRDAAEMERIMSVCLSWRTALETHAFWHHAISTIDPYDYLATYLFPRPSLSSGRSASAKPASLPPGQYFRKMMGLTCLPCRILYPYHTTGFTTIKHWCNLQPRFGMIGVCGHHAENQFCHVCLRSGNSQNFLTNSSDYQSFPAARMVCRSCRTTTRPWKEYQFDEESKRAITSYIDWGEGSAQKTVEYCLDRAWLKKHTRVAEHVELAKATYEAERADRVIYDSDDEMLPDSDEDDEEEELERIESLAQDSAVNAWARNRILCGLWLLPSDQWISPMHPIEMARSHPFSTVADTGAPPRLDNFEAPPSWPMVQSANREFRRELCNVLLPPLTNIMRRLVMQGASTKDVERTTLDELAVMLREEGTWWDGWNWTRRPPVSEDGSEDSAPSTTATPESPVLSTSTLQTTPSPPPTKSKGGDLTVEIASSPVAAPRQILVAPVLEHPRQIRDVPFLPDDITSLPAESRSAIMKVWRQACSPLYACECNVCERTRAEHTAAQEPEQHNTIKLVPSQPETEYEDFLKSDGHDADAETDIDLEDEEDEDFRTESSDGFERLPEEFKSAVDVRRRKRSIEEIDDADADVEEMDAVRARSRSPPKRRREGSAEPEPTWAPTKVVPASPGRKRSSAEVESLEVSDLKRAKRGIVTNIDKSADT</sequence>
<gene>
    <name evidence="2" type="ORF">CYLTODRAFT_451575</name>
</gene>
<keyword evidence="3" id="KW-1185">Reference proteome</keyword>
<dbReference type="Proteomes" id="UP000054007">
    <property type="component" value="Unassembled WGS sequence"/>
</dbReference>
<feature type="compositionally biased region" description="Low complexity" evidence="1">
    <location>
        <begin position="456"/>
        <end position="467"/>
    </location>
</feature>
<organism evidence="2 3">
    <name type="scientific">Cylindrobasidium torrendii FP15055 ss-10</name>
    <dbReference type="NCBI Taxonomy" id="1314674"/>
    <lineage>
        <taxon>Eukaryota</taxon>
        <taxon>Fungi</taxon>
        <taxon>Dikarya</taxon>
        <taxon>Basidiomycota</taxon>
        <taxon>Agaricomycotina</taxon>
        <taxon>Agaricomycetes</taxon>
        <taxon>Agaricomycetidae</taxon>
        <taxon>Agaricales</taxon>
        <taxon>Marasmiineae</taxon>
        <taxon>Physalacriaceae</taxon>
        <taxon>Cylindrobasidium</taxon>
    </lineage>
</organism>
<evidence type="ECO:0000256" key="1">
    <source>
        <dbReference type="SAM" id="MobiDB-lite"/>
    </source>
</evidence>
<feature type="compositionally biased region" description="Basic and acidic residues" evidence="1">
    <location>
        <begin position="555"/>
        <end position="564"/>
    </location>
</feature>
<dbReference type="AlphaFoldDB" id="A0A0D7BJ00"/>
<feature type="compositionally biased region" description="Acidic residues" evidence="1">
    <location>
        <begin position="590"/>
        <end position="604"/>
    </location>
</feature>
<feature type="compositionally biased region" description="Basic and acidic residues" evidence="1">
    <location>
        <begin position="579"/>
        <end position="589"/>
    </location>
</feature>
<feature type="region of interest" description="Disordered" evidence="1">
    <location>
        <begin position="555"/>
        <end position="694"/>
    </location>
</feature>
<dbReference type="STRING" id="1314674.A0A0D7BJ00"/>
<feature type="compositionally biased region" description="Basic and acidic residues" evidence="1">
    <location>
        <begin position="605"/>
        <end position="625"/>
    </location>
</feature>
<proteinExistence type="predicted"/>
<evidence type="ECO:0000313" key="2">
    <source>
        <dbReference type="EMBL" id="KIY70538.1"/>
    </source>
</evidence>
<feature type="compositionally biased region" description="Basic residues" evidence="1">
    <location>
        <begin position="650"/>
        <end position="660"/>
    </location>
</feature>
<reference evidence="2 3" key="1">
    <citation type="journal article" date="2015" name="Fungal Genet. Biol.">
        <title>Evolution of novel wood decay mechanisms in Agaricales revealed by the genome sequences of Fistulina hepatica and Cylindrobasidium torrendii.</title>
        <authorList>
            <person name="Floudas D."/>
            <person name="Held B.W."/>
            <person name="Riley R."/>
            <person name="Nagy L.G."/>
            <person name="Koehler G."/>
            <person name="Ransdell A.S."/>
            <person name="Younus H."/>
            <person name="Chow J."/>
            <person name="Chiniquy J."/>
            <person name="Lipzen A."/>
            <person name="Tritt A."/>
            <person name="Sun H."/>
            <person name="Haridas S."/>
            <person name="LaButti K."/>
            <person name="Ohm R.A."/>
            <person name="Kues U."/>
            <person name="Blanchette R.A."/>
            <person name="Grigoriev I.V."/>
            <person name="Minto R.E."/>
            <person name="Hibbett D.S."/>
        </authorList>
    </citation>
    <scope>NUCLEOTIDE SEQUENCE [LARGE SCALE GENOMIC DNA]</scope>
    <source>
        <strain evidence="2 3">FP15055 ss-10</strain>
    </source>
</reference>
<dbReference type="OrthoDB" id="3158970at2759"/>
<feature type="compositionally biased region" description="Acidic residues" evidence="1">
    <location>
        <begin position="634"/>
        <end position="645"/>
    </location>
</feature>
<name>A0A0D7BJ00_9AGAR</name>
<accession>A0A0D7BJ00</accession>
<evidence type="ECO:0000313" key="3">
    <source>
        <dbReference type="Proteomes" id="UP000054007"/>
    </source>
</evidence>
<dbReference type="EMBL" id="KN880466">
    <property type="protein sequence ID" value="KIY70538.1"/>
    <property type="molecule type" value="Genomic_DNA"/>
</dbReference>
<feature type="region of interest" description="Disordered" evidence="1">
    <location>
        <begin position="431"/>
        <end position="480"/>
    </location>
</feature>